<comment type="caution">
    <text evidence="2">The sequence shown here is derived from an EMBL/GenBank/DDBJ whole genome shotgun (WGS) entry which is preliminary data.</text>
</comment>
<evidence type="ECO:0000313" key="2">
    <source>
        <dbReference type="EMBL" id="PTN09624.1"/>
    </source>
</evidence>
<sequence>MNESRSNRTDFLRNEVAYFYRNRNQAKSLVQTGSSDPAAAGSEITRRT</sequence>
<keyword evidence="3" id="KW-1185">Reference proteome</keyword>
<feature type="region of interest" description="Disordered" evidence="1">
    <location>
        <begin position="29"/>
        <end position="48"/>
    </location>
</feature>
<protein>
    <submittedName>
        <fullName evidence="2">Uncharacterized protein</fullName>
    </submittedName>
</protein>
<name>A0A2T5C4A6_9BACT</name>
<organism evidence="2 3">
    <name type="scientific">Mangrovibacterium marinum</name>
    <dbReference type="NCBI Taxonomy" id="1639118"/>
    <lineage>
        <taxon>Bacteria</taxon>
        <taxon>Pseudomonadati</taxon>
        <taxon>Bacteroidota</taxon>
        <taxon>Bacteroidia</taxon>
        <taxon>Marinilabiliales</taxon>
        <taxon>Prolixibacteraceae</taxon>
        <taxon>Mangrovibacterium</taxon>
    </lineage>
</organism>
<reference evidence="2 3" key="1">
    <citation type="submission" date="2018-04" db="EMBL/GenBank/DDBJ databases">
        <title>Genomic Encyclopedia of Archaeal and Bacterial Type Strains, Phase II (KMG-II): from individual species to whole genera.</title>
        <authorList>
            <person name="Goeker M."/>
        </authorList>
    </citation>
    <scope>NUCLEOTIDE SEQUENCE [LARGE SCALE GENOMIC DNA]</scope>
    <source>
        <strain evidence="2 3">DSM 28823</strain>
    </source>
</reference>
<dbReference type="Proteomes" id="UP000243525">
    <property type="component" value="Unassembled WGS sequence"/>
</dbReference>
<evidence type="ECO:0000313" key="3">
    <source>
        <dbReference type="Proteomes" id="UP000243525"/>
    </source>
</evidence>
<proteinExistence type="predicted"/>
<dbReference type="AlphaFoldDB" id="A0A2T5C4A6"/>
<evidence type="ECO:0000256" key="1">
    <source>
        <dbReference type="SAM" id="MobiDB-lite"/>
    </source>
</evidence>
<dbReference type="EMBL" id="QAAD01000004">
    <property type="protein sequence ID" value="PTN09624.1"/>
    <property type="molecule type" value="Genomic_DNA"/>
</dbReference>
<accession>A0A2T5C4A6</accession>
<gene>
    <name evidence="2" type="ORF">C8N47_104170</name>
</gene>